<protein>
    <recommendedName>
        <fullName evidence="3">F-box domain-containing protein</fullName>
    </recommendedName>
</protein>
<evidence type="ECO:0000313" key="2">
    <source>
        <dbReference type="Proteomes" id="UP001215598"/>
    </source>
</evidence>
<evidence type="ECO:0008006" key="3">
    <source>
        <dbReference type="Google" id="ProtNLM"/>
    </source>
</evidence>
<evidence type="ECO:0000313" key="1">
    <source>
        <dbReference type="EMBL" id="KAJ7749627.1"/>
    </source>
</evidence>
<gene>
    <name evidence="1" type="ORF">B0H16DRAFT_1844725</name>
</gene>
<accession>A0AAD7N786</accession>
<reference evidence="1" key="1">
    <citation type="submission" date="2023-03" db="EMBL/GenBank/DDBJ databases">
        <title>Massive genome expansion in bonnet fungi (Mycena s.s.) driven by repeated elements and novel gene families across ecological guilds.</title>
        <authorList>
            <consortium name="Lawrence Berkeley National Laboratory"/>
            <person name="Harder C.B."/>
            <person name="Miyauchi S."/>
            <person name="Viragh M."/>
            <person name="Kuo A."/>
            <person name="Thoen E."/>
            <person name="Andreopoulos B."/>
            <person name="Lu D."/>
            <person name="Skrede I."/>
            <person name="Drula E."/>
            <person name="Henrissat B."/>
            <person name="Morin E."/>
            <person name="Kohler A."/>
            <person name="Barry K."/>
            <person name="LaButti K."/>
            <person name="Morin E."/>
            <person name="Salamov A."/>
            <person name="Lipzen A."/>
            <person name="Mereny Z."/>
            <person name="Hegedus B."/>
            <person name="Baldrian P."/>
            <person name="Stursova M."/>
            <person name="Weitz H."/>
            <person name="Taylor A."/>
            <person name="Grigoriev I.V."/>
            <person name="Nagy L.G."/>
            <person name="Martin F."/>
            <person name="Kauserud H."/>
        </authorList>
    </citation>
    <scope>NUCLEOTIDE SEQUENCE</scope>
    <source>
        <strain evidence="1">CBHHK182m</strain>
    </source>
</reference>
<dbReference type="EMBL" id="JARKIB010000068">
    <property type="protein sequence ID" value="KAJ7749627.1"/>
    <property type="molecule type" value="Genomic_DNA"/>
</dbReference>
<sequence length="462" mass="51960">MADRFPNELWLKALGYAQNDTLTNIALASHRFCDLSRPHMFTTFAFHPYAMDRKGLLLPSSRLVEKAAERLKFWFSDVIAPFVRVCNVTPFAPKAAKYSTSDQPYILLDPFFQELGAFTGLRVLTAMGVHFTQTGLSTLCLLANLHTLRIKGFGIASLTRPTLAVDSSARCRQNGRPRLVLNPPNGLDLDLLPSFPRVEHLTAYFSLSKAPQNFRILSKFPALRSLAIGETATWDMHWDGSSLQLAESELPLSLTKYTGSFAALHLLLPLPNLTNLVVSECDPFEFIKAVGIRAPKITTLSVCFMYFGTALFDELCAIFSAVTRLEIKVADSEDSVKGNWDVEEWDPTEYDWKVPELLETLVKSLPRRITQIAVHWNMDFESIGGLPPFQKFSDLIMKKHRSLNALWLGMYGFTVRSLKSRTGKIGVKADLARRPDPHCELDEAKRIHKDFESSWEVLGAAM</sequence>
<proteinExistence type="predicted"/>
<dbReference type="SUPFAM" id="SSF52047">
    <property type="entry name" value="RNI-like"/>
    <property type="match status" value="1"/>
</dbReference>
<dbReference type="Proteomes" id="UP001215598">
    <property type="component" value="Unassembled WGS sequence"/>
</dbReference>
<keyword evidence="2" id="KW-1185">Reference proteome</keyword>
<comment type="caution">
    <text evidence="1">The sequence shown here is derived from an EMBL/GenBank/DDBJ whole genome shotgun (WGS) entry which is preliminary data.</text>
</comment>
<dbReference type="AlphaFoldDB" id="A0AAD7N786"/>
<organism evidence="1 2">
    <name type="scientific">Mycena metata</name>
    <dbReference type="NCBI Taxonomy" id="1033252"/>
    <lineage>
        <taxon>Eukaryota</taxon>
        <taxon>Fungi</taxon>
        <taxon>Dikarya</taxon>
        <taxon>Basidiomycota</taxon>
        <taxon>Agaricomycotina</taxon>
        <taxon>Agaricomycetes</taxon>
        <taxon>Agaricomycetidae</taxon>
        <taxon>Agaricales</taxon>
        <taxon>Marasmiineae</taxon>
        <taxon>Mycenaceae</taxon>
        <taxon>Mycena</taxon>
    </lineage>
</organism>
<name>A0AAD7N786_9AGAR</name>